<evidence type="ECO:0000313" key="1">
    <source>
        <dbReference type="EMBL" id="KCW69944.1"/>
    </source>
</evidence>
<organism evidence="1">
    <name type="scientific">Eucalyptus grandis</name>
    <name type="common">Flooded gum</name>
    <dbReference type="NCBI Taxonomy" id="71139"/>
    <lineage>
        <taxon>Eukaryota</taxon>
        <taxon>Viridiplantae</taxon>
        <taxon>Streptophyta</taxon>
        <taxon>Embryophyta</taxon>
        <taxon>Tracheophyta</taxon>
        <taxon>Spermatophyta</taxon>
        <taxon>Magnoliopsida</taxon>
        <taxon>eudicotyledons</taxon>
        <taxon>Gunneridae</taxon>
        <taxon>Pentapetalae</taxon>
        <taxon>rosids</taxon>
        <taxon>malvids</taxon>
        <taxon>Myrtales</taxon>
        <taxon>Myrtaceae</taxon>
        <taxon>Myrtoideae</taxon>
        <taxon>Eucalypteae</taxon>
        <taxon>Eucalyptus</taxon>
    </lineage>
</organism>
<dbReference type="EMBL" id="KK198758">
    <property type="protein sequence ID" value="KCW69944.1"/>
    <property type="molecule type" value="Genomic_DNA"/>
</dbReference>
<dbReference type="Pfam" id="PF04398">
    <property type="entry name" value="DUF538"/>
    <property type="match status" value="1"/>
</dbReference>
<dbReference type="OMA" id="VHKFKMI"/>
<name>A0A059BVF9_EUCGR</name>
<dbReference type="InterPro" id="IPR036758">
    <property type="entry name" value="At5g01610-like"/>
</dbReference>
<dbReference type="AlphaFoldDB" id="A0A059BVF9"/>
<dbReference type="eggNOG" id="ENOG502RZ4J">
    <property type="taxonomic scope" value="Eukaryota"/>
</dbReference>
<dbReference type="STRING" id="71139.A0A059BVF9"/>
<proteinExistence type="predicted"/>
<protein>
    <submittedName>
        <fullName evidence="1">Uncharacterized protein</fullName>
    </submittedName>
</protein>
<dbReference type="Gramene" id="KCW69944">
    <property type="protein sequence ID" value="KCW69944"/>
    <property type="gene ID" value="EUGRSUZ_F03262"/>
</dbReference>
<sequence length="119" mass="13760">MAEREGATVKKGKEALKWIISLYEQHGLPDGLLPFQELIEVGFVERTGYMWVLQEKRIEHTFEMIGKLASYDAEMSGYLEKTRIRKLKGVKARELMIWTPCIEIFVDDPPTGKIQFKAI</sequence>
<gene>
    <name evidence="1" type="ORF">EUGRSUZ_F03262</name>
</gene>
<dbReference type="PANTHER" id="PTHR31676:SF131">
    <property type="entry name" value="DUF538 DOMAIN-CONTAINING PROTEIN"/>
    <property type="match status" value="1"/>
</dbReference>
<dbReference type="SUPFAM" id="SSF141562">
    <property type="entry name" value="At5g01610-like"/>
    <property type="match status" value="1"/>
</dbReference>
<dbReference type="InParanoid" id="A0A059BVF9"/>
<dbReference type="PANTHER" id="PTHR31676">
    <property type="entry name" value="T31J12.3 PROTEIN-RELATED"/>
    <property type="match status" value="1"/>
</dbReference>
<dbReference type="InterPro" id="IPR007493">
    <property type="entry name" value="DUF538"/>
</dbReference>
<feature type="non-terminal residue" evidence="1">
    <location>
        <position position="119"/>
    </location>
</feature>
<dbReference type="Gene3D" id="2.30.240.10">
    <property type="entry name" value="At5g01610-like"/>
    <property type="match status" value="1"/>
</dbReference>
<accession>A0A059BVF9</accession>
<reference evidence="1" key="1">
    <citation type="submission" date="2013-07" db="EMBL/GenBank/DDBJ databases">
        <title>The genome of Eucalyptus grandis.</title>
        <authorList>
            <person name="Schmutz J."/>
            <person name="Hayes R."/>
            <person name="Myburg A."/>
            <person name="Tuskan G."/>
            <person name="Grattapaglia D."/>
            <person name="Rokhsar D.S."/>
        </authorList>
    </citation>
    <scope>NUCLEOTIDE SEQUENCE</scope>
    <source>
        <tissue evidence="1">Leaf extractions</tissue>
    </source>
</reference>